<proteinExistence type="predicted"/>
<dbReference type="AlphaFoldDB" id="A0ABD2QEP2"/>
<feature type="transmembrane region" description="Helical" evidence="1">
    <location>
        <begin position="86"/>
        <end position="108"/>
    </location>
</feature>
<comment type="caution">
    <text evidence="2">The sequence shown here is derived from an EMBL/GenBank/DDBJ whole genome shotgun (WGS) entry which is preliminary data.</text>
</comment>
<keyword evidence="1" id="KW-0812">Transmembrane</keyword>
<dbReference type="Gene3D" id="3.20.20.80">
    <property type="entry name" value="Glycosidases"/>
    <property type="match status" value="1"/>
</dbReference>
<dbReference type="InterPro" id="IPR045857">
    <property type="entry name" value="O16G_dom_2"/>
</dbReference>
<dbReference type="EMBL" id="JBJKFK010000297">
    <property type="protein sequence ID" value="KAL3318025.1"/>
    <property type="molecule type" value="Genomic_DNA"/>
</dbReference>
<dbReference type="PANTHER" id="PTHR10357:SF179">
    <property type="entry name" value="NEUTRAL AND BASIC AMINO ACID TRANSPORT PROTEIN RBAT"/>
    <property type="match status" value="1"/>
</dbReference>
<organism evidence="2 3">
    <name type="scientific">Cichlidogyrus casuarinus</name>
    <dbReference type="NCBI Taxonomy" id="1844966"/>
    <lineage>
        <taxon>Eukaryota</taxon>
        <taxon>Metazoa</taxon>
        <taxon>Spiralia</taxon>
        <taxon>Lophotrochozoa</taxon>
        <taxon>Platyhelminthes</taxon>
        <taxon>Monogenea</taxon>
        <taxon>Monopisthocotylea</taxon>
        <taxon>Dactylogyridea</taxon>
        <taxon>Ancyrocephalidae</taxon>
        <taxon>Cichlidogyrus</taxon>
    </lineage>
</organism>
<dbReference type="SUPFAM" id="SSF51445">
    <property type="entry name" value="(Trans)glycosidases"/>
    <property type="match status" value="1"/>
</dbReference>
<evidence type="ECO:0000256" key="1">
    <source>
        <dbReference type="SAM" id="Phobius"/>
    </source>
</evidence>
<evidence type="ECO:0000313" key="3">
    <source>
        <dbReference type="Proteomes" id="UP001626550"/>
    </source>
</evidence>
<protein>
    <recommendedName>
        <fullName evidence="4">Glycosyl hydrolase family 13 catalytic domain-containing protein</fullName>
    </recommendedName>
</protein>
<name>A0ABD2QEP2_9PLAT</name>
<evidence type="ECO:0000313" key="2">
    <source>
        <dbReference type="EMBL" id="KAL3318025.1"/>
    </source>
</evidence>
<keyword evidence="1" id="KW-0472">Membrane</keyword>
<dbReference type="InterPro" id="IPR017853">
    <property type="entry name" value="GH"/>
</dbReference>
<keyword evidence="1" id="KW-1133">Transmembrane helix</keyword>
<keyword evidence="3" id="KW-1185">Reference proteome</keyword>
<sequence>MEPNQRYETDDKMPFLPGAYQPNQYMESGYNQFPGGPPIDPKLSDFVNKYGVELSDGSVFLQDPKAKPPKKETNVLYPCGCTKIQFIIAILLIILAIAALIIGLSVGLTRSKRPNISFPPAKIWWKRSLIYQINIRTHANDVGGPIGRLEDVVSRIPYYYHQVGALALLFTDLVEMDNYGVKNFKIVDPIIDPETKGTNLLMRLKEKANKPDGPRSQEPSIQLLLGLPLYATSSSHEWFKQSVEMPGSKHGTYYIWRANAAYYRHTHGNKDQPLLNLEDVQVQMELDGIITHWKDVLGIKGIEITNSTSYNLIPEMVPFMRNILLKQETQDFVWFADDPETDEALANANLCFARILIKSRFQKRSEELSAQLAKYQASQRFKNGCVRVWRVAVEDEGNPDSNIDYQSIMGLAYFLPGIYNMMSGQEVLINDGNRVLMKWTDEDYLNYETYFPVNKVKTTSRQVLNKWVLLKNAIYRSSLLRSDPIDSPYSDLSNMVTSNDVSIYKRTYTQTDNAVIFMVSFSTLNIDGRLNSFLGPSAYVEFDSKNMYSHQILQLSVVKFTNNQIFLLFK</sequence>
<dbReference type="PANTHER" id="PTHR10357">
    <property type="entry name" value="ALPHA-AMYLASE FAMILY MEMBER"/>
    <property type="match status" value="1"/>
</dbReference>
<dbReference type="Gene3D" id="3.90.400.10">
    <property type="entry name" value="Oligo-1,6-glucosidase, Domain 2"/>
    <property type="match status" value="1"/>
</dbReference>
<dbReference type="Proteomes" id="UP001626550">
    <property type="component" value="Unassembled WGS sequence"/>
</dbReference>
<evidence type="ECO:0008006" key="4">
    <source>
        <dbReference type="Google" id="ProtNLM"/>
    </source>
</evidence>
<accession>A0ABD2QEP2</accession>
<gene>
    <name evidence="2" type="ORF">Ciccas_003314</name>
</gene>
<reference evidence="2 3" key="1">
    <citation type="submission" date="2024-11" db="EMBL/GenBank/DDBJ databases">
        <title>Adaptive evolution of stress response genes in parasites aligns with host niche diversity.</title>
        <authorList>
            <person name="Hahn C."/>
            <person name="Resl P."/>
        </authorList>
    </citation>
    <scope>NUCLEOTIDE SEQUENCE [LARGE SCALE GENOMIC DNA]</scope>
    <source>
        <strain evidence="2">EGGRZ-B1_66</strain>
        <tissue evidence="2">Body</tissue>
    </source>
</reference>